<keyword evidence="3" id="KW-0238">DNA-binding</keyword>
<evidence type="ECO:0000313" key="7">
    <source>
        <dbReference type="EMBL" id="KAL3515264.1"/>
    </source>
</evidence>
<dbReference type="GO" id="GO:0005634">
    <property type="term" value="C:nucleus"/>
    <property type="evidence" value="ECO:0007669"/>
    <property type="project" value="UniProtKB-SubCell"/>
</dbReference>
<feature type="domain" description="TF-B3" evidence="6">
    <location>
        <begin position="69"/>
        <end position="160"/>
    </location>
</feature>
<dbReference type="Gene3D" id="2.40.330.10">
    <property type="entry name" value="DNA-binding pseudobarrel domain"/>
    <property type="match status" value="1"/>
</dbReference>
<keyword evidence="5" id="KW-0539">Nucleus</keyword>
<dbReference type="SUPFAM" id="SSF101936">
    <property type="entry name" value="DNA-binding pseudobarrel domain"/>
    <property type="match status" value="1"/>
</dbReference>
<name>A0ABD2Z717_9GENT</name>
<evidence type="ECO:0000256" key="4">
    <source>
        <dbReference type="ARBA" id="ARBA00023163"/>
    </source>
</evidence>
<dbReference type="SMART" id="SM01019">
    <property type="entry name" value="B3"/>
    <property type="match status" value="1"/>
</dbReference>
<accession>A0ABD2Z717</accession>
<comment type="caution">
    <text evidence="7">The sequence shown here is derived from an EMBL/GenBank/DDBJ whole genome shotgun (WGS) entry which is preliminary data.</text>
</comment>
<dbReference type="PANTHER" id="PTHR31391">
    <property type="entry name" value="B3 DOMAIN-CONTAINING PROTEIN OS11G0197600-RELATED"/>
    <property type="match status" value="1"/>
</dbReference>
<sequence length="360" mass="40706">MPSPCFKLSKQKQFHQSLKVVAKKPVKSRSCRKRMAMMHDLYDGVGVASSVMQRAEAVQENLDAKFPSLVKPMIRSNVSKGFWLSLPRIFCKLHLPSYDTTIVLEDEDRKEYFTKYLAQRNGLSAGWMGFSVAHNLVEGDVLVFHMVKFDKLKVYIIRTSVLAEVDAALCLMQLDAAAKQKDSVKTGHRSDYCRGLQPAGEKISSCSETVCKNGSDKDMQDNNMGLVMDHPQNISWDPQVALEGLITETYSIADAVKASRLNPFSKDFAILSRRMVVYEQMRNHLSRIHARLDRLVCLVLDSKEPFYCNSRNGIASVQNRGRDSSIVELNMLELKEAIVRLYAEIGVLKINAHMLELKIL</sequence>
<keyword evidence="2" id="KW-0805">Transcription regulation</keyword>
<dbReference type="Pfam" id="PF02362">
    <property type="entry name" value="B3"/>
    <property type="match status" value="1"/>
</dbReference>
<dbReference type="PROSITE" id="PS50863">
    <property type="entry name" value="B3"/>
    <property type="match status" value="1"/>
</dbReference>
<proteinExistence type="predicted"/>
<reference evidence="7 8" key="1">
    <citation type="submission" date="2024-11" db="EMBL/GenBank/DDBJ databases">
        <title>A near-complete genome assembly of Cinchona calisaya.</title>
        <authorList>
            <person name="Lian D.C."/>
            <person name="Zhao X.W."/>
            <person name="Wei L."/>
        </authorList>
    </citation>
    <scope>NUCLEOTIDE SEQUENCE [LARGE SCALE GENOMIC DNA]</scope>
    <source>
        <tissue evidence="7">Nenye</tissue>
    </source>
</reference>
<protein>
    <recommendedName>
        <fullName evidence="6">TF-B3 domain-containing protein</fullName>
    </recommendedName>
</protein>
<evidence type="ECO:0000313" key="8">
    <source>
        <dbReference type="Proteomes" id="UP001630127"/>
    </source>
</evidence>
<dbReference type="GO" id="GO:0003677">
    <property type="term" value="F:DNA binding"/>
    <property type="evidence" value="ECO:0007669"/>
    <property type="project" value="UniProtKB-KW"/>
</dbReference>
<keyword evidence="8" id="KW-1185">Reference proteome</keyword>
<dbReference type="InterPro" id="IPR044837">
    <property type="entry name" value="REM16-like"/>
</dbReference>
<dbReference type="CDD" id="cd10017">
    <property type="entry name" value="B3_DNA"/>
    <property type="match status" value="1"/>
</dbReference>
<gene>
    <name evidence="7" type="ORF">ACH5RR_022166</name>
</gene>
<organism evidence="7 8">
    <name type="scientific">Cinchona calisaya</name>
    <dbReference type="NCBI Taxonomy" id="153742"/>
    <lineage>
        <taxon>Eukaryota</taxon>
        <taxon>Viridiplantae</taxon>
        <taxon>Streptophyta</taxon>
        <taxon>Embryophyta</taxon>
        <taxon>Tracheophyta</taxon>
        <taxon>Spermatophyta</taxon>
        <taxon>Magnoliopsida</taxon>
        <taxon>eudicotyledons</taxon>
        <taxon>Gunneridae</taxon>
        <taxon>Pentapetalae</taxon>
        <taxon>asterids</taxon>
        <taxon>lamiids</taxon>
        <taxon>Gentianales</taxon>
        <taxon>Rubiaceae</taxon>
        <taxon>Cinchonoideae</taxon>
        <taxon>Cinchoneae</taxon>
        <taxon>Cinchona</taxon>
    </lineage>
</organism>
<evidence type="ECO:0000256" key="2">
    <source>
        <dbReference type="ARBA" id="ARBA00023015"/>
    </source>
</evidence>
<comment type="subcellular location">
    <subcellularLocation>
        <location evidence="1">Nucleus</location>
    </subcellularLocation>
</comment>
<dbReference type="EMBL" id="JBJUIK010000010">
    <property type="protein sequence ID" value="KAL3515264.1"/>
    <property type="molecule type" value="Genomic_DNA"/>
</dbReference>
<evidence type="ECO:0000259" key="6">
    <source>
        <dbReference type="PROSITE" id="PS50863"/>
    </source>
</evidence>
<dbReference type="Proteomes" id="UP001630127">
    <property type="component" value="Unassembled WGS sequence"/>
</dbReference>
<dbReference type="InterPro" id="IPR015300">
    <property type="entry name" value="DNA-bd_pseudobarrel_sf"/>
</dbReference>
<dbReference type="AlphaFoldDB" id="A0ABD2Z717"/>
<evidence type="ECO:0000256" key="5">
    <source>
        <dbReference type="ARBA" id="ARBA00023242"/>
    </source>
</evidence>
<dbReference type="InterPro" id="IPR003340">
    <property type="entry name" value="B3_DNA-bd"/>
</dbReference>
<evidence type="ECO:0000256" key="1">
    <source>
        <dbReference type="ARBA" id="ARBA00004123"/>
    </source>
</evidence>
<evidence type="ECO:0000256" key="3">
    <source>
        <dbReference type="ARBA" id="ARBA00023125"/>
    </source>
</evidence>
<keyword evidence="4" id="KW-0804">Transcription</keyword>
<dbReference type="PANTHER" id="PTHR31391:SF101">
    <property type="entry name" value="B3 DOMAIN-CONTAINING PROTEIN OS01G0234100"/>
    <property type="match status" value="1"/>
</dbReference>